<organism evidence="1 2">
    <name type="scientific">Symbiodinium microadriaticum</name>
    <name type="common">Dinoflagellate</name>
    <name type="synonym">Zooxanthella microadriatica</name>
    <dbReference type="NCBI Taxonomy" id="2951"/>
    <lineage>
        <taxon>Eukaryota</taxon>
        <taxon>Sar</taxon>
        <taxon>Alveolata</taxon>
        <taxon>Dinophyceae</taxon>
        <taxon>Suessiales</taxon>
        <taxon>Symbiodiniaceae</taxon>
        <taxon>Symbiodinium</taxon>
    </lineage>
</organism>
<accession>A0A1Q9ESJ1</accession>
<reference evidence="1 2" key="1">
    <citation type="submission" date="2016-02" db="EMBL/GenBank/DDBJ databases">
        <title>Genome analysis of coral dinoflagellate symbionts highlights evolutionary adaptations to a symbiotic lifestyle.</title>
        <authorList>
            <person name="Aranda M."/>
            <person name="Li Y."/>
            <person name="Liew Y.J."/>
            <person name="Baumgarten S."/>
            <person name="Simakov O."/>
            <person name="Wilson M."/>
            <person name="Piel J."/>
            <person name="Ashoor H."/>
            <person name="Bougouffa S."/>
            <person name="Bajic V.B."/>
            <person name="Ryu T."/>
            <person name="Ravasi T."/>
            <person name="Bayer T."/>
            <person name="Micklem G."/>
            <person name="Kim H."/>
            <person name="Bhak J."/>
            <person name="Lajeunesse T.C."/>
            <person name="Voolstra C.R."/>
        </authorList>
    </citation>
    <scope>NUCLEOTIDE SEQUENCE [LARGE SCALE GENOMIC DNA]</scope>
    <source>
        <strain evidence="1 2">CCMP2467</strain>
    </source>
</reference>
<proteinExistence type="predicted"/>
<evidence type="ECO:0000313" key="2">
    <source>
        <dbReference type="Proteomes" id="UP000186817"/>
    </source>
</evidence>
<keyword evidence="2" id="KW-1185">Reference proteome</keyword>
<protein>
    <submittedName>
        <fullName evidence="1">Uncharacterized protein</fullName>
    </submittedName>
</protein>
<gene>
    <name evidence="1" type="ORF">AK812_SmicGene5902</name>
</gene>
<dbReference type="EMBL" id="LSRX01000079">
    <property type="protein sequence ID" value="OLQ10387.1"/>
    <property type="molecule type" value="Genomic_DNA"/>
</dbReference>
<name>A0A1Q9ESJ1_SYMMI</name>
<evidence type="ECO:0000313" key="1">
    <source>
        <dbReference type="EMBL" id="OLQ10387.1"/>
    </source>
</evidence>
<dbReference type="AlphaFoldDB" id="A0A1Q9ESJ1"/>
<dbReference type="OrthoDB" id="10252754at2759"/>
<sequence length="379" mass="43111">MTLRYAQGDFVCQEEHVDVSVFETQTKQGVKAYEARHTHLADLSRRRWRRTVRIRAEGFLAGLKRTYEVRPFGFHAMVTIVAADTGSDFTREVVGFERLKELQMLAQGTLRSKIDYGDHVWKVATHWTNEIQNVTVHKFTLQQMPGPPKQDQTWYTWLHGTDHSGVSVFLLRQGELYLQTSRKEYDNLIPAPLTSPECPGPFFSCAGLQRCRADLLEALKKGLEAEHRDALVYHPFDNDLCFKQKPPGESRGAIDRKGKAGYNVKEFAPTETQSVPLLQHPVSRCPPMEFQSAGGQLESIRLLNYFFTLQGTVGLLPETEEDPSNDLLHAAMNQYRHLLVALGPLAAYFMSESQTSPEDVDSPGFKPRFVDWITATHWD</sequence>
<dbReference type="Proteomes" id="UP000186817">
    <property type="component" value="Unassembled WGS sequence"/>
</dbReference>
<comment type="caution">
    <text evidence="1">The sequence shown here is derived from an EMBL/GenBank/DDBJ whole genome shotgun (WGS) entry which is preliminary data.</text>
</comment>